<dbReference type="AlphaFoldDB" id="A0A9W8XUU3"/>
<dbReference type="RefSeq" id="XP_056074999.1">
    <property type="nucleotide sequence ID" value="XM_056211526.1"/>
</dbReference>
<dbReference type="OrthoDB" id="10344458at2759"/>
<dbReference type="EMBL" id="JAPEUX010000002">
    <property type="protein sequence ID" value="KAJ4358140.1"/>
    <property type="molecule type" value="Genomic_DNA"/>
</dbReference>
<protein>
    <submittedName>
        <fullName evidence="1">Uncharacterized protein</fullName>
    </submittedName>
</protein>
<dbReference type="GeneID" id="80906249"/>
<organism evidence="1 2">
    <name type="scientific">Didymosphaeria variabile</name>
    <dbReference type="NCBI Taxonomy" id="1932322"/>
    <lineage>
        <taxon>Eukaryota</taxon>
        <taxon>Fungi</taxon>
        <taxon>Dikarya</taxon>
        <taxon>Ascomycota</taxon>
        <taxon>Pezizomycotina</taxon>
        <taxon>Dothideomycetes</taxon>
        <taxon>Pleosporomycetidae</taxon>
        <taxon>Pleosporales</taxon>
        <taxon>Massarineae</taxon>
        <taxon>Didymosphaeriaceae</taxon>
        <taxon>Didymosphaeria</taxon>
    </lineage>
</organism>
<proteinExistence type="predicted"/>
<accession>A0A9W8XUU3</accession>
<reference evidence="1" key="1">
    <citation type="submission" date="2022-10" db="EMBL/GenBank/DDBJ databases">
        <title>Tapping the CABI collections for fungal endophytes: first genome assemblies for Collariella, Neodidymelliopsis, Ascochyta clinopodiicola, Didymella pomorum, Didymosphaeria variabile, Neocosmospora piperis and Neocucurbitaria cava.</title>
        <authorList>
            <person name="Hill R."/>
        </authorList>
    </citation>
    <scope>NUCLEOTIDE SEQUENCE</scope>
    <source>
        <strain evidence="1">IMI 356815</strain>
    </source>
</reference>
<dbReference type="Proteomes" id="UP001140513">
    <property type="component" value="Unassembled WGS sequence"/>
</dbReference>
<evidence type="ECO:0000313" key="1">
    <source>
        <dbReference type="EMBL" id="KAJ4358140.1"/>
    </source>
</evidence>
<name>A0A9W8XUU3_9PLEO</name>
<sequence length="760" mass="85710">MAFSVANLVRKAPAAPSKFTSTRKLLEKYAEYDINTSNMAKGERGIVVISLSGDEPIYATVEEYYTGDGNRKSSKRAKKGLAGTASQYQVEQTQLAALTAEARNSFFKGKLPVVWELSSLFGKEEEVSDEECYEMAEEFKTPETQSDDSLARHKIARASNSFVRNVDKVSDIQGYEMKDLVVEDKAQKTKTEGASARSEPARESVDLSTLPLHHLIPGLEFLPGIDSLNRIEVGMVQVEYRQEPLPPVQSYLYDDERDLEEIYSEYESLENYVYPSLFATDAQKQDSSDVSTQSLNDSDYETRPQLYHTSLYGSEERKHSQAVYFYDSATGRAIGFTVMNLLLHPPERERQLRRAGDDCEDEDLEVAEFIYDQTNAGLEDFVMYFDDNQPDGLNPVLYEDVQRDAEEELYAGNISDDVQPMMYSSYYEPPRGSKSIYREPPELRGPMRRPVWKALDDTMLQIAEVMTPPAHFVSFSWSQLQLPDYVLDAEAVFDGDVWRNNVLVELSFPISETQRTHLLKAVETSSALPNSSSDAGDAESLRPCNSKRICFESVHGFDVTAQAITDFTMDYVSQIRECNAVHMLVTRARIMKDQDSKIVFGFGEKSMNDMALFVQALYKASSASAAGAQDAVYILRILLDVVVEVAGSLEYGQQDIEIQTSVERMWETTFSCMDAIESAHEEMLTKPGMQLFKQKLADEVAETERLVWGDWLRNMGDSAAEEGEGSKTPSVIQQFSWSSALWWHAKICEAIRRLDGHLST</sequence>
<gene>
    <name evidence="1" type="ORF">N0V89_002719</name>
</gene>
<evidence type="ECO:0000313" key="2">
    <source>
        <dbReference type="Proteomes" id="UP001140513"/>
    </source>
</evidence>
<keyword evidence="2" id="KW-1185">Reference proteome</keyword>
<comment type="caution">
    <text evidence="1">The sequence shown here is derived from an EMBL/GenBank/DDBJ whole genome shotgun (WGS) entry which is preliminary data.</text>
</comment>